<evidence type="ECO:0000313" key="1">
    <source>
        <dbReference type="EMBL" id="GGA81139.1"/>
    </source>
</evidence>
<dbReference type="Proteomes" id="UP000646478">
    <property type="component" value="Unassembled WGS sequence"/>
</dbReference>
<reference evidence="1" key="1">
    <citation type="journal article" date="2014" name="Int. J. Syst. Evol. Microbiol.">
        <title>Complete genome sequence of Corynebacterium casei LMG S-19264T (=DSM 44701T), isolated from a smear-ripened cheese.</title>
        <authorList>
            <consortium name="US DOE Joint Genome Institute (JGI-PGF)"/>
            <person name="Walter F."/>
            <person name="Albersmeier A."/>
            <person name="Kalinowski J."/>
            <person name="Ruckert C."/>
        </authorList>
    </citation>
    <scope>NUCLEOTIDE SEQUENCE</scope>
    <source>
        <strain evidence="1">CGMCC 1.15082</strain>
    </source>
</reference>
<dbReference type="RefSeq" id="WP_188821259.1">
    <property type="nucleotide sequence ID" value="NZ_BMHH01000002.1"/>
</dbReference>
<accession>A0A916S577</accession>
<reference evidence="1" key="2">
    <citation type="submission" date="2020-09" db="EMBL/GenBank/DDBJ databases">
        <authorList>
            <person name="Sun Q."/>
            <person name="Zhou Y."/>
        </authorList>
    </citation>
    <scope>NUCLEOTIDE SEQUENCE</scope>
    <source>
        <strain evidence="1">CGMCC 1.15082</strain>
    </source>
</reference>
<comment type="caution">
    <text evidence="1">The sequence shown here is derived from an EMBL/GenBank/DDBJ whole genome shotgun (WGS) entry which is preliminary data.</text>
</comment>
<protein>
    <submittedName>
        <fullName evidence="1">Uncharacterized protein</fullName>
    </submittedName>
</protein>
<name>A0A916S577_9HYPH</name>
<dbReference type="EMBL" id="BMHH01000002">
    <property type="protein sequence ID" value="GGA81139.1"/>
    <property type="molecule type" value="Genomic_DNA"/>
</dbReference>
<evidence type="ECO:0000313" key="2">
    <source>
        <dbReference type="Proteomes" id="UP000646478"/>
    </source>
</evidence>
<sequence length="88" mass="9480">MPNTLIPAAAEGLPKDTRSTENSAALIGRMTAEFGRALSDTEVEILTIWAGYTPEEKEEALNLLAERFPHLLPRRAAALSDGDGEDGQ</sequence>
<keyword evidence="2" id="KW-1185">Reference proteome</keyword>
<dbReference type="AlphaFoldDB" id="A0A916S577"/>
<gene>
    <name evidence="1" type="ORF">GCM10011491_05540</name>
</gene>
<proteinExistence type="predicted"/>
<organism evidence="1 2">
    <name type="scientific">Brucella endophytica</name>
    <dbReference type="NCBI Taxonomy" id="1963359"/>
    <lineage>
        <taxon>Bacteria</taxon>
        <taxon>Pseudomonadati</taxon>
        <taxon>Pseudomonadota</taxon>
        <taxon>Alphaproteobacteria</taxon>
        <taxon>Hyphomicrobiales</taxon>
        <taxon>Brucellaceae</taxon>
        <taxon>Brucella/Ochrobactrum group</taxon>
        <taxon>Brucella</taxon>
    </lineage>
</organism>